<sequence length="466" mass="51876">MQTIHERPGLPGLHPQVRSRLVDLRFDSPEPTDRLRVHILEAFPDGTPSSEYPTRYPLILLLHGFPELAYSWRKVLQPLANEGYHVVAPDQRFYGKSVSEMTDKVTGQVTLKTDRISYQDSLRPFHILNMVDDVTALVKKLGHSSVHTVVGHDFGSMLAGYCVLAKPSLFRSVIFVSMPFMGANPPGGGSHQRATADPTQPRSLASVTQSIQPLLARLPEPRTHYSAYFSTPTANHDLLALGPRLPEFLKGYYYIKSASWPMNKPYRLACADHPHASTQALVDDLAKLPHYYVMPVHATMPDVVRQSAGVVPDLRWLTAEELAVYACEFERTGFQGGLNGYRSALCPPPFELESRLQAYAKGSIEMPAAFIGGAKDWGVFQTPGADSRSKELCTYGPDGRLPEENFVLIEGAGHWVQQEQPEDFVSTVKRFLQGWNLVSSPSHALKTNNFFMSNALCSNLRPTTWT</sequence>
<dbReference type="AlphaFoldDB" id="A0A5M3MI21"/>
<evidence type="ECO:0000256" key="1">
    <source>
        <dbReference type="ARBA" id="ARBA00022801"/>
    </source>
</evidence>
<organism evidence="4 5">
    <name type="scientific">Coniophora puteana (strain RWD-64-598)</name>
    <name type="common">Brown rot fungus</name>
    <dbReference type="NCBI Taxonomy" id="741705"/>
    <lineage>
        <taxon>Eukaryota</taxon>
        <taxon>Fungi</taxon>
        <taxon>Dikarya</taxon>
        <taxon>Basidiomycota</taxon>
        <taxon>Agaricomycotina</taxon>
        <taxon>Agaricomycetes</taxon>
        <taxon>Agaricomycetidae</taxon>
        <taxon>Boletales</taxon>
        <taxon>Coniophorineae</taxon>
        <taxon>Coniophoraceae</taxon>
        <taxon>Coniophora</taxon>
    </lineage>
</organism>
<proteinExistence type="inferred from homology"/>
<evidence type="ECO:0000313" key="4">
    <source>
        <dbReference type="EMBL" id="EIW78656.1"/>
    </source>
</evidence>
<dbReference type="EMBL" id="JH711582">
    <property type="protein sequence ID" value="EIW78656.1"/>
    <property type="molecule type" value="Genomic_DNA"/>
</dbReference>
<dbReference type="PANTHER" id="PTHR43329">
    <property type="entry name" value="EPOXIDE HYDROLASE"/>
    <property type="match status" value="1"/>
</dbReference>
<dbReference type="Proteomes" id="UP000053558">
    <property type="component" value="Unassembled WGS sequence"/>
</dbReference>
<dbReference type="OMA" id="NWYRVRT"/>
<dbReference type="KEGG" id="cput:CONPUDRAFT_128344"/>
<dbReference type="OrthoDB" id="6431331at2759"/>
<dbReference type="GO" id="GO:0016787">
    <property type="term" value="F:hydrolase activity"/>
    <property type="evidence" value="ECO:0007669"/>
    <property type="project" value="UniProtKB-KW"/>
</dbReference>
<gene>
    <name evidence="4" type="ORF">CONPUDRAFT_128344</name>
</gene>
<reference evidence="5" key="1">
    <citation type="journal article" date="2012" name="Science">
        <title>The Paleozoic origin of enzymatic lignin decomposition reconstructed from 31 fungal genomes.</title>
        <authorList>
            <person name="Floudas D."/>
            <person name="Binder M."/>
            <person name="Riley R."/>
            <person name="Barry K."/>
            <person name="Blanchette R.A."/>
            <person name="Henrissat B."/>
            <person name="Martinez A.T."/>
            <person name="Otillar R."/>
            <person name="Spatafora J.W."/>
            <person name="Yadav J.S."/>
            <person name="Aerts A."/>
            <person name="Benoit I."/>
            <person name="Boyd A."/>
            <person name="Carlson A."/>
            <person name="Copeland A."/>
            <person name="Coutinho P.M."/>
            <person name="de Vries R.P."/>
            <person name="Ferreira P."/>
            <person name="Findley K."/>
            <person name="Foster B."/>
            <person name="Gaskell J."/>
            <person name="Glotzer D."/>
            <person name="Gorecki P."/>
            <person name="Heitman J."/>
            <person name="Hesse C."/>
            <person name="Hori C."/>
            <person name="Igarashi K."/>
            <person name="Jurgens J.A."/>
            <person name="Kallen N."/>
            <person name="Kersten P."/>
            <person name="Kohler A."/>
            <person name="Kuees U."/>
            <person name="Kumar T.K.A."/>
            <person name="Kuo A."/>
            <person name="LaButti K."/>
            <person name="Larrondo L.F."/>
            <person name="Lindquist E."/>
            <person name="Ling A."/>
            <person name="Lombard V."/>
            <person name="Lucas S."/>
            <person name="Lundell T."/>
            <person name="Martin R."/>
            <person name="McLaughlin D.J."/>
            <person name="Morgenstern I."/>
            <person name="Morin E."/>
            <person name="Murat C."/>
            <person name="Nagy L.G."/>
            <person name="Nolan M."/>
            <person name="Ohm R.A."/>
            <person name="Patyshakuliyeva A."/>
            <person name="Rokas A."/>
            <person name="Ruiz-Duenas F.J."/>
            <person name="Sabat G."/>
            <person name="Salamov A."/>
            <person name="Samejima M."/>
            <person name="Schmutz J."/>
            <person name="Slot J.C."/>
            <person name="St John F."/>
            <person name="Stenlid J."/>
            <person name="Sun H."/>
            <person name="Sun S."/>
            <person name="Syed K."/>
            <person name="Tsang A."/>
            <person name="Wiebenga A."/>
            <person name="Young D."/>
            <person name="Pisabarro A."/>
            <person name="Eastwood D.C."/>
            <person name="Martin F."/>
            <person name="Cullen D."/>
            <person name="Grigoriev I.V."/>
            <person name="Hibbett D.S."/>
        </authorList>
    </citation>
    <scope>NUCLEOTIDE SEQUENCE [LARGE SCALE GENOMIC DNA]</scope>
    <source>
        <strain evidence="5">RWD-64-598 SS2</strain>
    </source>
</reference>
<evidence type="ECO:0000259" key="3">
    <source>
        <dbReference type="Pfam" id="PF00561"/>
    </source>
</evidence>
<dbReference type="InterPro" id="IPR000639">
    <property type="entry name" value="Epox_hydrolase-like"/>
</dbReference>
<evidence type="ECO:0000313" key="5">
    <source>
        <dbReference type="Proteomes" id="UP000053558"/>
    </source>
</evidence>
<dbReference type="PRINTS" id="PR00412">
    <property type="entry name" value="EPOXHYDRLASE"/>
</dbReference>
<dbReference type="InterPro" id="IPR000073">
    <property type="entry name" value="AB_hydrolase_1"/>
</dbReference>
<dbReference type="RefSeq" id="XP_007771648.1">
    <property type="nucleotide sequence ID" value="XM_007773458.1"/>
</dbReference>
<dbReference type="GeneID" id="19200114"/>
<evidence type="ECO:0000256" key="2">
    <source>
        <dbReference type="ARBA" id="ARBA00038334"/>
    </source>
</evidence>
<name>A0A5M3MI21_CONPW</name>
<dbReference type="InterPro" id="IPR029058">
    <property type="entry name" value="AB_hydrolase_fold"/>
</dbReference>
<dbReference type="SUPFAM" id="SSF53474">
    <property type="entry name" value="alpha/beta-Hydrolases"/>
    <property type="match status" value="1"/>
</dbReference>
<keyword evidence="1 4" id="KW-0378">Hydrolase</keyword>
<comment type="caution">
    <text evidence="4">The sequence shown here is derived from an EMBL/GenBank/DDBJ whole genome shotgun (WGS) entry which is preliminary data.</text>
</comment>
<dbReference type="Gene3D" id="3.40.50.1820">
    <property type="entry name" value="alpha/beta hydrolase"/>
    <property type="match status" value="1"/>
</dbReference>
<protein>
    <submittedName>
        <fullName evidence="4">Alpha beta-hydrolase</fullName>
    </submittedName>
</protein>
<keyword evidence="5" id="KW-1185">Reference proteome</keyword>
<comment type="similarity">
    <text evidence="2">Belongs to the AB hydrolase superfamily. Epoxide hydrolase family.</text>
</comment>
<accession>A0A5M3MI21</accession>
<feature type="domain" description="AB hydrolase-1" evidence="3">
    <location>
        <begin position="57"/>
        <end position="179"/>
    </location>
</feature>
<dbReference type="Pfam" id="PF00561">
    <property type="entry name" value="Abhydrolase_1"/>
    <property type="match status" value="1"/>
</dbReference>